<evidence type="ECO:0000256" key="3">
    <source>
        <dbReference type="ARBA" id="ARBA00023125"/>
    </source>
</evidence>
<feature type="domain" description="WRKY" evidence="7">
    <location>
        <begin position="79"/>
        <end position="145"/>
    </location>
</feature>
<protein>
    <recommendedName>
        <fullName evidence="7">WRKY domain-containing protein</fullName>
    </recommendedName>
</protein>
<sequence length="176" mass="18960">MDMKITRPFSVNARCQQSSNKEAGGSELCPGPGVRAGKDYFRLVRTSLIAVVLAGERNSEAGEERNEAAAAADTGIGNQQLAMPEDGYQWKKYGQKFIKNIQKIRSYFRCRHKLCGAKKKVEWHPSNTGGDLRIVYEGVHQHGSPPSASGGQGSGGGGAANQYELGAQYFGGARSH</sequence>
<dbReference type="GO" id="GO:0003700">
    <property type="term" value="F:DNA-binding transcription factor activity"/>
    <property type="evidence" value="ECO:0007669"/>
    <property type="project" value="InterPro"/>
</dbReference>
<dbReference type="InterPro" id="IPR044810">
    <property type="entry name" value="WRKY_plant"/>
</dbReference>
<feature type="compositionally biased region" description="Gly residues" evidence="6">
    <location>
        <begin position="150"/>
        <end position="159"/>
    </location>
</feature>
<dbReference type="Proteomes" id="UP001054889">
    <property type="component" value="Unassembled WGS sequence"/>
</dbReference>
<dbReference type="PROSITE" id="PS50811">
    <property type="entry name" value="WRKY"/>
    <property type="match status" value="1"/>
</dbReference>
<dbReference type="AlphaFoldDB" id="A0AAV5CDF2"/>
<evidence type="ECO:0000256" key="1">
    <source>
        <dbReference type="ARBA" id="ARBA00004123"/>
    </source>
</evidence>
<comment type="subcellular location">
    <subcellularLocation>
        <location evidence="1">Nucleus</location>
    </subcellularLocation>
</comment>
<feature type="region of interest" description="Disordered" evidence="6">
    <location>
        <begin position="140"/>
        <end position="159"/>
    </location>
</feature>
<dbReference type="SMART" id="SM00774">
    <property type="entry name" value="WRKY"/>
    <property type="match status" value="1"/>
</dbReference>
<dbReference type="EMBL" id="BQKI01000006">
    <property type="protein sequence ID" value="GJM96081.1"/>
    <property type="molecule type" value="Genomic_DNA"/>
</dbReference>
<dbReference type="GO" id="GO:0043565">
    <property type="term" value="F:sequence-specific DNA binding"/>
    <property type="evidence" value="ECO:0007669"/>
    <property type="project" value="InterPro"/>
</dbReference>
<evidence type="ECO:0000256" key="6">
    <source>
        <dbReference type="SAM" id="MobiDB-lite"/>
    </source>
</evidence>
<dbReference type="PANTHER" id="PTHR31221">
    <property type="entry name" value="WRKY TRANSCRIPTION FACTOR PROTEIN 1-RELATED"/>
    <property type="match status" value="1"/>
</dbReference>
<organism evidence="8 9">
    <name type="scientific">Eleusine coracana subsp. coracana</name>
    <dbReference type="NCBI Taxonomy" id="191504"/>
    <lineage>
        <taxon>Eukaryota</taxon>
        <taxon>Viridiplantae</taxon>
        <taxon>Streptophyta</taxon>
        <taxon>Embryophyta</taxon>
        <taxon>Tracheophyta</taxon>
        <taxon>Spermatophyta</taxon>
        <taxon>Magnoliopsida</taxon>
        <taxon>Liliopsida</taxon>
        <taxon>Poales</taxon>
        <taxon>Poaceae</taxon>
        <taxon>PACMAD clade</taxon>
        <taxon>Chloridoideae</taxon>
        <taxon>Cynodonteae</taxon>
        <taxon>Eleusininae</taxon>
        <taxon>Eleusine</taxon>
    </lineage>
</organism>
<dbReference type="Gene3D" id="2.20.25.80">
    <property type="entry name" value="WRKY domain"/>
    <property type="match status" value="1"/>
</dbReference>
<accession>A0AAV5CDF2</accession>
<evidence type="ECO:0000256" key="2">
    <source>
        <dbReference type="ARBA" id="ARBA00023015"/>
    </source>
</evidence>
<comment type="caution">
    <text evidence="8">The sequence shown here is derived from an EMBL/GenBank/DDBJ whole genome shotgun (WGS) entry which is preliminary data.</text>
</comment>
<proteinExistence type="predicted"/>
<gene>
    <name evidence="8" type="primary">ga12889</name>
    <name evidence="8" type="ORF">PR202_ga12889</name>
</gene>
<evidence type="ECO:0000313" key="9">
    <source>
        <dbReference type="Proteomes" id="UP001054889"/>
    </source>
</evidence>
<dbReference type="SUPFAM" id="SSF118290">
    <property type="entry name" value="WRKY DNA-binding domain"/>
    <property type="match status" value="1"/>
</dbReference>
<evidence type="ECO:0000256" key="5">
    <source>
        <dbReference type="ARBA" id="ARBA00023242"/>
    </source>
</evidence>
<evidence type="ECO:0000259" key="7">
    <source>
        <dbReference type="PROSITE" id="PS50811"/>
    </source>
</evidence>
<keyword evidence="3" id="KW-0238">DNA-binding</keyword>
<dbReference type="Pfam" id="PF03106">
    <property type="entry name" value="WRKY"/>
    <property type="match status" value="1"/>
</dbReference>
<dbReference type="GO" id="GO:0005634">
    <property type="term" value="C:nucleus"/>
    <property type="evidence" value="ECO:0007669"/>
    <property type="project" value="UniProtKB-SubCell"/>
</dbReference>
<reference evidence="8" key="2">
    <citation type="submission" date="2021-12" db="EMBL/GenBank/DDBJ databases">
        <title>Resequencing data analysis of finger millet.</title>
        <authorList>
            <person name="Hatakeyama M."/>
            <person name="Aluri S."/>
            <person name="Balachadran M.T."/>
            <person name="Sivarajan S.R."/>
            <person name="Poveda L."/>
            <person name="Shimizu-Inatsugi R."/>
            <person name="Schlapbach R."/>
            <person name="Sreeman S.M."/>
            <person name="Shimizu K.K."/>
        </authorList>
    </citation>
    <scope>NUCLEOTIDE SEQUENCE</scope>
</reference>
<keyword evidence="9" id="KW-1185">Reference proteome</keyword>
<evidence type="ECO:0000313" key="8">
    <source>
        <dbReference type="EMBL" id="GJM96081.1"/>
    </source>
</evidence>
<dbReference type="PANTHER" id="PTHR31221:SF261">
    <property type="entry name" value="OS03G0657400 PROTEIN"/>
    <property type="match status" value="1"/>
</dbReference>
<evidence type="ECO:0000256" key="4">
    <source>
        <dbReference type="ARBA" id="ARBA00023163"/>
    </source>
</evidence>
<dbReference type="InterPro" id="IPR036576">
    <property type="entry name" value="WRKY_dom_sf"/>
</dbReference>
<dbReference type="InterPro" id="IPR003657">
    <property type="entry name" value="WRKY_dom"/>
</dbReference>
<keyword evidence="4" id="KW-0804">Transcription</keyword>
<name>A0AAV5CDF2_ELECO</name>
<keyword evidence="5" id="KW-0539">Nucleus</keyword>
<reference evidence="8" key="1">
    <citation type="journal article" date="2018" name="DNA Res.">
        <title>Multiple hybrid de novo genome assembly of finger millet, an orphan allotetraploid crop.</title>
        <authorList>
            <person name="Hatakeyama M."/>
            <person name="Aluri S."/>
            <person name="Balachadran M.T."/>
            <person name="Sivarajan S.R."/>
            <person name="Patrignani A."/>
            <person name="Gruter S."/>
            <person name="Poveda L."/>
            <person name="Shimizu-Inatsugi R."/>
            <person name="Baeten J."/>
            <person name="Francoijs K.J."/>
            <person name="Nataraja K.N."/>
            <person name="Reddy Y.A.N."/>
            <person name="Phadnis S."/>
            <person name="Ravikumar R.L."/>
            <person name="Schlapbach R."/>
            <person name="Sreeman S.M."/>
            <person name="Shimizu K.K."/>
        </authorList>
    </citation>
    <scope>NUCLEOTIDE SEQUENCE</scope>
</reference>
<keyword evidence="2" id="KW-0805">Transcription regulation</keyword>